<name>V4T221_CITCL</name>
<reference evidence="1 2" key="1">
    <citation type="submission" date="2013-10" db="EMBL/GenBank/DDBJ databases">
        <authorList>
            <consortium name="International Citrus Genome Consortium"/>
            <person name="Jenkins J."/>
            <person name="Schmutz J."/>
            <person name="Prochnik S."/>
            <person name="Rokhsar D."/>
            <person name="Gmitter F."/>
            <person name="Ollitrault P."/>
            <person name="Machado M."/>
            <person name="Talon M."/>
            <person name="Wincker P."/>
            <person name="Jaillon O."/>
            <person name="Morgante M."/>
        </authorList>
    </citation>
    <scope>NUCLEOTIDE SEQUENCE</scope>
    <source>
        <strain evidence="2">cv. Clemenules</strain>
    </source>
</reference>
<dbReference type="AlphaFoldDB" id="V4T221"/>
<keyword evidence="2" id="KW-1185">Reference proteome</keyword>
<accession>V4T221</accession>
<protein>
    <submittedName>
        <fullName evidence="1">Uncharacterized protein</fullName>
    </submittedName>
</protein>
<sequence>MYIMNLVCVLGSCAVSPPYNLGDILLGYRVGSSCTANRTLNHLFSGFVTTRSKIHDWMWSNHLIKQGTEDMEI</sequence>
<dbReference type="Proteomes" id="UP000030687">
    <property type="component" value="Unassembled WGS sequence"/>
</dbReference>
<organism evidence="1 2">
    <name type="scientific">Citrus clementina</name>
    <name type="common">Clementine</name>
    <name type="synonym">Citrus deliciosa x Citrus sinensis</name>
    <dbReference type="NCBI Taxonomy" id="85681"/>
    <lineage>
        <taxon>Eukaryota</taxon>
        <taxon>Viridiplantae</taxon>
        <taxon>Streptophyta</taxon>
        <taxon>Embryophyta</taxon>
        <taxon>Tracheophyta</taxon>
        <taxon>Spermatophyta</taxon>
        <taxon>Magnoliopsida</taxon>
        <taxon>eudicotyledons</taxon>
        <taxon>Gunneridae</taxon>
        <taxon>Pentapetalae</taxon>
        <taxon>rosids</taxon>
        <taxon>malvids</taxon>
        <taxon>Sapindales</taxon>
        <taxon>Rutaceae</taxon>
        <taxon>Aurantioideae</taxon>
        <taxon>Citrus</taxon>
    </lineage>
</organism>
<evidence type="ECO:0000313" key="1">
    <source>
        <dbReference type="EMBL" id="ESR47152.1"/>
    </source>
</evidence>
<proteinExistence type="predicted"/>
<dbReference type="KEGG" id="cic:CICLE_v10003043mg"/>
<evidence type="ECO:0000313" key="2">
    <source>
        <dbReference type="Proteomes" id="UP000030687"/>
    </source>
</evidence>
<dbReference type="InParanoid" id="V4T221"/>
<gene>
    <name evidence="1" type="ORF">CICLE_v10003043mg</name>
</gene>
<dbReference type="Gramene" id="ESR47152">
    <property type="protein sequence ID" value="ESR47152"/>
    <property type="gene ID" value="CICLE_v10003043mg"/>
</dbReference>
<dbReference type="EMBL" id="KI536799">
    <property type="protein sequence ID" value="ESR47152.1"/>
    <property type="molecule type" value="Genomic_DNA"/>
</dbReference>